<protein>
    <submittedName>
        <fullName evidence="3">Uncharacterized protein</fullName>
    </submittedName>
</protein>
<dbReference type="RefSeq" id="XP_030982523.1">
    <property type="nucleotide sequence ID" value="XM_031125175.1"/>
</dbReference>
<name>A0A6P8B5T0_PYRGI</name>
<sequence length="101" mass="10768">MQLSFSAIVILLAFGVKYASAGKHHDLVCVRAEPGNRSEVATEATGCACNFLKSKGECSDCTIYEETCHSDAKLLDGDKFKRACTDQCTNYLATGSSAPPV</sequence>
<evidence type="ECO:0000256" key="1">
    <source>
        <dbReference type="SAM" id="SignalP"/>
    </source>
</evidence>
<keyword evidence="2" id="KW-1185">Reference proteome</keyword>
<keyword evidence="1" id="KW-0732">Signal</keyword>
<organism evidence="2 3">
    <name type="scientific">Pyricularia grisea</name>
    <name type="common">Crabgrass-specific blast fungus</name>
    <name type="synonym">Magnaporthe grisea</name>
    <dbReference type="NCBI Taxonomy" id="148305"/>
    <lineage>
        <taxon>Eukaryota</taxon>
        <taxon>Fungi</taxon>
        <taxon>Dikarya</taxon>
        <taxon>Ascomycota</taxon>
        <taxon>Pezizomycotina</taxon>
        <taxon>Sordariomycetes</taxon>
        <taxon>Sordariomycetidae</taxon>
        <taxon>Magnaporthales</taxon>
        <taxon>Pyriculariaceae</taxon>
        <taxon>Pyricularia</taxon>
    </lineage>
</organism>
<reference evidence="3" key="2">
    <citation type="submission" date="2019-10" db="EMBL/GenBank/DDBJ databases">
        <authorList>
            <consortium name="NCBI Genome Project"/>
        </authorList>
    </citation>
    <scope>NUCLEOTIDE SEQUENCE</scope>
    <source>
        <strain evidence="3">NI907</strain>
    </source>
</reference>
<accession>A0A6P8B5T0</accession>
<evidence type="ECO:0000313" key="2">
    <source>
        <dbReference type="Proteomes" id="UP000515153"/>
    </source>
</evidence>
<dbReference type="GeneID" id="41960084"/>
<dbReference type="Proteomes" id="UP000515153">
    <property type="component" value="Chromosome I"/>
</dbReference>
<dbReference type="AlphaFoldDB" id="A0A6P8B5T0"/>
<reference evidence="2 3" key="1">
    <citation type="journal article" date="2019" name="Mol. Biol. Evol.">
        <title>Blast fungal genomes show frequent chromosomal changes, gene gains and losses, and effector gene turnover.</title>
        <authorList>
            <person name="Gomez Luciano L.B."/>
            <person name="Jason Tsai I."/>
            <person name="Chuma I."/>
            <person name="Tosa Y."/>
            <person name="Chen Y.H."/>
            <person name="Li J.Y."/>
            <person name="Li M.Y."/>
            <person name="Jade Lu M.Y."/>
            <person name="Nakayashiki H."/>
            <person name="Li W.H."/>
        </authorList>
    </citation>
    <scope>NUCLEOTIDE SEQUENCE [LARGE SCALE GENOMIC DNA]</scope>
    <source>
        <strain evidence="2 3">NI907</strain>
    </source>
</reference>
<evidence type="ECO:0000313" key="3">
    <source>
        <dbReference type="RefSeq" id="XP_030982523.1"/>
    </source>
</evidence>
<dbReference type="KEGG" id="pgri:PgNI_05137"/>
<gene>
    <name evidence="3" type="ORF">PgNI_05137</name>
</gene>
<reference evidence="3" key="3">
    <citation type="submission" date="2025-08" db="UniProtKB">
        <authorList>
            <consortium name="RefSeq"/>
        </authorList>
    </citation>
    <scope>IDENTIFICATION</scope>
    <source>
        <strain evidence="3">NI907</strain>
    </source>
</reference>
<proteinExistence type="predicted"/>
<feature type="chain" id="PRO_5028373243" evidence="1">
    <location>
        <begin position="22"/>
        <end position="101"/>
    </location>
</feature>
<feature type="signal peptide" evidence="1">
    <location>
        <begin position="1"/>
        <end position="21"/>
    </location>
</feature>